<evidence type="ECO:0000313" key="2">
    <source>
        <dbReference type="EMBL" id="KID49657.1"/>
    </source>
</evidence>
<comment type="caution">
    <text evidence="2">The sequence shown here is derived from an EMBL/GenBank/DDBJ whole genome shotgun (WGS) entry which is preliminary data.</text>
</comment>
<reference evidence="2 3" key="1">
    <citation type="submission" date="2013-08" db="EMBL/GenBank/DDBJ databases">
        <title>An opportunistic ruminal bacterium that causes liver abscesses in cattle.</title>
        <authorList>
            <person name="Benahmed F.H."/>
            <person name="Rasmussen M."/>
            <person name="Harbottle H."/>
            <person name="Soppet D."/>
            <person name="Nagaraja T.G."/>
            <person name="Davidson M."/>
        </authorList>
    </citation>
    <scope>NUCLEOTIDE SEQUENCE [LARGE SCALE GENOMIC DNA]</scope>
    <source>
        <strain evidence="2 3">B35</strain>
    </source>
</reference>
<gene>
    <name evidence="2" type="ORF">C095_05770</name>
</gene>
<name>A0A0B4FQJ5_9FUSO</name>
<organism evidence="2 3">
    <name type="scientific">Fusobacterium necrophorum subsp. funduliforme B35</name>
    <dbReference type="NCBI Taxonomy" id="1226633"/>
    <lineage>
        <taxon>Bacteria</taxon>
        <taxon>Fusobacteriati</taxon>
        <taxon>Fusobacteriota</taxon>
        <taxon>Fusobacteriia</taxon>
        <taxon>Fusobacteriales</taxon>
        <taxon>Fusobacteriaceae</taxon>
        <taxon>Fusobacterium</taxon>
    </lineage>
</organism>
<accession>A0A0B4FQJ5</accession>
<dbReference type="AlphaFoldDB" id="A0A0B4FQJ5"/>
<dbReference type="EMBL" id="AUZI01000012">
    <property type="protein sequence ID" value="KID49657.1"/>
    <property type="molecule type" value="Genomic_DNA"/>
</dbReference>
<feature type="coiled-coil region" evidence="1">
    <location>
        <begin position="18"/>
        <end position="52"/>
    </location>
</feature>
<evidence type="ECO:0000313" key="3">
    <source>
        <dbReference type="Proteomes" id="UP000031184"/>
    </source>
</evidence>
<evidence type="ECO:0000256" key="1">
    <source>
        <dbReference type="SAM" id="Coils"/>
    </source>
</evidence>
<protein>
    <submittedName>
        <fullName evidence="2">Uncharacterized protein</fullName>
    </submittedName>
</protein>
<sequence>MNKILEVDKCFYCNKSIKIRKNIDLNRLEIERKNLDNEKRRLQNNYSLINKEILKIKNLLSEENKELFKVIEKQQKIKKTLDLTSNDNFAKYQQLELKKQEYHELLEQTKQREKKLALEIDAYVLDRFQDYSTLFKKYAYSFLGNDSNVRLELVGKSDEAFFKFFLNETERESEMALSESQRIFVDMAYRLTTLEFFHKDSYFISETPDSTLDYFFETNAVKTFSYFIDSGNTLFMSANARNSRLINLLVERYKKEYKLINLLEKSTLARKQLDEIKQLEFYSFLEE</sequence>
<proteinExistence type="predicted"/>
<feature type="coiled-coil region" evidence="1">
    <location>
        <begin position="92"/>
        <end position="119"/>
    </location>
</feature>
<dbReference type="Proteomes" id="UP000031184">
    <property type="component" value="Unassembled WGS sequence"/>
</dbReference>
<keyword evidence="1" id="KW-0175">Coiled coil</keyword>
<dbReference type="PATRIC" id="fig|1226633.4.peg.1169"/>